<reference evidence="1 2" key="1">
    <citation type="submission" date="2024-06" db="EMBL/GenBank/DDBJ databases">
        <authorList>
            <person name="Steensen K."/>
            <person name="Seneca J."/>
            <person name="Bartlau N."/>
            <person name="Yu A.X."/>
            <person name="Polz M.F."/>
        </authorList>
    </citation>
    <scope>NUCLEOTIDE SEQUENCE [LARGE SCALE GENOMIC DNA]</scope>
    <source>
        <strain evidence="1 2">1F9</strain>
    </source>
</reference>
<protein>
    <submittedName>
        <fullName evidence="1">Uncharacterized protein</fullName>
    </submittedName>
</protein>
<comment type="caution">
    <text evidence="1">The sequence shown here is derived from an EMBL/GenBank/DDBJ whole genome shotgun (WGS) entry which is preliminary data.</text>
</comment>
<gene>
    <name evidence="1" type="ORF">ACED57_01235</name>
</gene>
<dbReference type="Proteomes" id="UP001569175">
    <property type="component" value="Unassembled WGS sequence"/>
</dbReference>
<evidence type="ECO:0000313" key="1">
    <source>
        <dbReference type="EMBL" id="MEZ8051771.1"/>
    </source>
</evidence>
<dbReference type="RefSeq" id="WP_371707035.1">
    <property type="nucleotide sequence ID" value="NZ_JBGOOL010000002.1"/>
</dbReference>
<proteinExistence type="predicted"/>
<keyword evidence="2" id="KW-1185">Reference proteome</keyword>
<dbReference type="EMBL" id="JBGOOL010000002">
    <property type="protein sequence ID" value="MEZ8051771.1"/>
    <property type="molecule type" value="Genomic_DNA"/>
</dbReference>
<accession>A0ABV4KJS2</accession>
<organism evidence="1 2">
    <name type="scientific">Vibrio atlanticus</name>
    <dbReference type="NCBI Taxonomy" id="693153"/>
    <lineage>
        <taxon>Bacteria</taxon>
        <taxon>Pseudomonadati</taxon>
        <taxon>Pseudomonadota</taxon>
        <taxon>Gammaproteobacteria</taxon>
        <taxon>Vibrionales</taxon>
        <taxon>Vibrionaceae</taxon>
        <taxon>Vibrio</taxon>
    </lineage>
</organism>
<name>A0ABV4KJS2_9VIBR</name>
<evidence type="ECO:0000313" key="2">
    <source>
        <dbReference type="Proteomes" id="UP001569175"/>
    </source>
</evidence>
<sequence length="86" mass="10099">MSKTDAMFIQAQLTVLWEHSEWEVIEAENFPDSRFHGEHDEFLKEYFGKSRDDSWLKVQRFCEENGRLISGAKWLDDILVIDSGSC</sequence>